<dbReference type="KEGG" id="ccj:UL81_01870"/>
<comment type="function">
    <text evidence="1">Acyltransferase required for the direct transfer of medium- to long-chain fatty acyl moieties from a carrier protein (MbtL) on to the epsilon-amino group of lysine residue in the mycobactin core.</text>
</comment>
<dbReference type="InterPro" id="IPR019432">
    <property type="entry name" value="Acyltransferase_MbtK/IucB-like"/>
</dbReference>
<dbReference type="PATRIC" id="fig|161896.4.peg.367"/>
<evidence type="ECO:0000256" key="3">
    <source>
        <dbReference type="ARBA" id="ARBA00007832"/>
    </source>
</evidence>
<dbReference type="InterPro" id="IPR007310">
    <property type="entry name" value="Aerobactin_biosyn_IucA/IucC_N"/>
</dbReference>
<dbReference type="SMART" id="SM01006">
    <property type="entry name" value="AlcB"/>
    <property type="match status" value="1"/>
</dbReference>
<proteinExistence type="inferred from homology"/>
<dbReference type="Proteomes" id="UP000033566">
    <property type="component" value="Chromosome"/>
</dbReference>
<dbReference type="InterPro" id="IPR016181">
    <property type="entry name" value="Acyl_CoA_acyltransferase"/>
</dbReference>
<evidence type="ECO:0000313" key="7">
    <source>
        <dbReference type="Proteomes" id="UP000033566"/>
    </source>
</evidence>
<dbReference type="InterPro" id="IPR037455">
    <property type="entry name" value="LucA/IucC-like"/>
</dbReference>
<dbReference type="GO" id="GO:0016746">
    <property type="term" value="F:acyltransferase activity"/>
    <property type="evidence" value="ECO:0007669"/>
    <property type="project" value="InterPro"/>
</dbReference>
<dbReference type="SUPFAM" id="SSF55729">
    <property type="entry name" value="Acyl-CoA N-acyltransferases (Nat)"/>
    <property type="match status" value="1"/>
</dbReference>
<accession>A0A0F6QVH4</accession>
<dbReference type="OrthoDB" id="495728at2"/>
<comment type="similarity">
    <text evidence="3">Belongs to the IucA/IucC family.</text>
</comment>
<dbReference type="GO" id="GO:0016881">
    <property type="term" value="F:acid-amino acid ligase activity"/>
    <property type="evidence" value="ECO:0007669"/>
    <property type="project" value="UniProtKB-ARBA"/>
</dbReference>
<dbReference type="AlphaFoldDB" id="A0A0F6QVH4"/>
<dbReference type="GO" id="GO:0019290">
    <property type="term" value="P:siderophore biosynthetic process"/>
    <property type="evidence" value="ECO:0007669"/>
    <property type="project" value="InterPro"/>
</dbReference>
<dbReference type="PANTHER" id="PTHR34384">
    <property type="entry name" value="L-2,3-DIAMINOPROPANOATE--CITRATE LIGASE"/>
    <property type="match status" value="1"/>
</dbReference>
<dbReference type="Gene3D" id="3.30.310.280">
    <property type="match status" value="1"/>
</dbReference>
<organism evidence="6 7">
    <name type="scientific">Corynebacterium camporealensis</name>
    <dbReference type="NCBI Taxonomy" id="161896"/>
    <lineage>
        <taxon>Bacteria</taxon>
        <taxon>Bacillati</taxon>
        <taxon>Actinomycetota</taxon>
        <taxon>Actinomycetes</taxon>
        <taxon>Mycobacteriales</taxon>
        <taxon>Corynebacteriaceae</taxon>
        <taxon>Corynebacterium</taxon>
    </lineage>
</organism>
<dbReference type="UniPathway" id="UPA00011"/>
<evidence type="ECO:0000256" key="5">
    <source>
        <dbReference type="ARBA" id="ARBA00031122"/>
    </source>
</evidence>
<dbReference type="PANTHER" id="PTHR34384:SF6">
    <property type="entry name" value="STAPHYLOFERRIN B SYNTHASE"/>
    <property type="match status" value="1"/>
</dbReference>
<dbReference type="EMBL" id="CP011311">
    <property type="protein sequence ID" value="AKE38355.1"/>
    <property type="molecule type" value="Genomic_DNA"/>
</dbReference>
<evidence type="ECO:0000313" key="6">
    <source>
        <dbReference type="EMBL" id="AKE38355.1"/>
    </source>
</evidence>
<dbReference type="Pfam" id="PF04183">
    <property type="entry name" value="IucA_IucC"/>
    <property type="match status" value="1"/>
</dbReference>
<evidence type="ECO:0000256" key="1">
    <source>
        <dbReference type="ARBA" id="ARBA00003818"/>
    </source>
</evidence>
<dbReference type="Gene3D" id="1.10.510.40">
    <property type="match status" value="1"/>
</dbReference>
<dbReference type="Pfam" id="PF13523">
    <property type="entry name" value="Acetyltransf_8"/>
    <property type="match status" value="1"/>
</dbReference>
<comment type="pathway">
    <text evidence="2">Siderophore biosynthesis; mycobactin biosynthesis.</text>
</comment>
<protein>
    <recommendedName>
        <fullName evidence="4">Lysine N-acyltransferase MbtK</fullName>
    </recommendedName>
    <alternativeName>
        <fullName evidence="5">Mycobactin synthase protein K</fullName>
    </alternativeName>
</protein>
<evidence type="ECO:0000256" key="2">
    <source>
        <dbReference type="ARBA" id="ARBA00005102"/>
    </source>
</evidence>
<reference evidence="6 7" key="1">
    <citation type="journal article" date="2015" name="Genome Announc.">
        <title>Complete Genome Sequence of Corynebacterium camporealensis DSM 44610, Isolated from the Milk of a Manchega Sheep with Subclinical Mastitis.</title>
        <authorList>
            <person name="Ruckert C."/>
            <person name="Albersmeier A."/>
            <person name="Winkler A."/>
            <person name="Tauch A."/>
        </authorList>
    </citation>
    <scope>NUCLEOTIDE SEQUENCE [LARGE SCALE GENOMIC DNA]</scope>
    <source>
        <strain evidence="6 7">DSM 44610</strain>
    </source>
</reference>
<dbReference type="InterPro" id="IPR022770">
    <property type="entry name" value="IucA/IucC-like_C"/>
</dbReference>
<dbReference type="STRING" id="161896.UL81_01870"/>
<dbReference type="RefSeq" id="WP_046453188.1">
    <property type="nucleotide sequence ID" value="NZ_CP011311.1"/>
</dbReference>
<evidence type="ECO:0000256" key="4">
    <source>
        <dbReference type="ARBA" id="ARBA00020586"/>
    </source>
</evidence>
<name>A0A0F6QVH4_9CORY</name>
<dbReference type="Pfam" id="PF06276">
    <property type="entry name" value="FhuF"/>
    <property type="match status" value="1"/>
</dbReference>
<dbReference type="Gene3D" id="6.10.250.3370">
    <property type="match status" value="1"/>
</dbReference>
<keyword evidence="7" id="KW-1185">Reference proteome</keyword>
<sequence length="808" mass="89029">MHTITTHRGQFHLRPVHPLADAALLTSWLTSVHAKFWDSLDATEESVAQEYQRIANSADEDAWIIERDSTPLALVETYNPARVLLREHVPHQDGDIGMHVLLAQPPAHPEHGLSDALFATVISWLVDVRGFTRILVEPDTSNDKILAKNARAGFRDYPGLEAADLGTKTARVQYCTPDAFACSELGALAVPTATSSTAPATAATDGHLQVAYLQRANREILAKMLREFHHERLLPATRLGPAQYLIELGGYEFTFLAHTHYLEHLSIDVDSLCARGYADLPGIGEVIAAAAPELGIPAHFLHDYLEEISATVTARARVLAMPRLSSSTLAETLATETDTPHQQANAFQLCESAMYEGHPGFVANAGRGGFSEVDARRYAPEMGRSTCLEWVAARRDKLTSAAVEDLDLEEFLNQQAPQDWKERLRARDIDPADYLPLPVHPWQWQMRVATNFADSFLNGDLIHLGTDTAVMHPQQSLRTFFNLSDPAAPYVKTAASVRNMGFLRGLSPKYMSTTPAINEWLQDTLGNDADFHNHNVRLLPEIAAVGFQGDIYHSSLHSGASSDDQHTKMLSALWRSSPLEKLEPGKAAMTLAAVLHVDPAGKPLVGELIARSGHSAADWLRALLDVYFRPAIRALAGFDIVFMPHSENVIVELTECLPTGSWFKDLGEEVAVVNAQREVPEAFARIQADDGSFDLEQRALSLHTDIIDGVLRHLAALMDDHDILPEEEFWLATRACIEDYEAEYPSGLPLLAEDFQHSCLNRLQLRNPHGMVDLGDQNSSLMIAGRIANPLVQVSPQAAQTPVMAAQR</sequence>
<gene>
    <name evidence="6" type="ORF">UL81_01870</name>
</gene>
<dbReference type="Gene3D" id="3.40.630.30">
    <property type="match status" value="1"/>
</dbReference>
<dbReference type="HOGENOM" id="CLU_018524_1_1_11"/>